<evidence type="ECO:0000256" key="1">
    <source>
        <dbReference type="SAM" id="SignalP"/>
    </source>
</evidence>
<feature type="signal peptide" evidence="1">
    <location>
        <begin position="1"/>
        <end position="26"/>
    </location>
</feature>
<dbReference type="InterPro" id="IPR025737">
    <property type="entry name" value="FApF"/>
</dbReference>
<dbReference type="Pfam" id="PF13557">
    <property type="entry name" value="Phenol_MetA_deg"/>
    <property type="match status" value="1"/>
</dbReference>
<evidence type="ECO:0000313" key="3">
    <source>
        <dbReference type="Proteomes" id="UP000589292"/>
    </source>
</evidence>
<name>A0A7V8U7H0_9SPHN</name>
<keyword evidence="3" id="KW-1185">Reference proteome</keyword>
<dbReference type="Proteomes" id="UP000589292">
    <property type="component" value="Unassembled WGS sequence"/>
</dbReference>
<proteinExistence type="predicted"/>
<sequence length="273" mass="29135">MTGLAATRAGLMVLLMGMACTSGAMAQSAIGDDPICTDRPTKANNACSVPKGMVQIEAEAINWSRLNAGGARSDVFAYASPTIKLGVSDSSDVQLTLTPLVEVRNRFAGRTASQTGFGDIFLRYKQRITPKDARFELALIPYVKAPTAKTGIGNGEWEAGVSVPIQYALSDRWSLTVNPQLSLLAGAADPDERHLELQTVLNLGYQLSERTSVAAEVWTSQNWDPSGTVRQYSADLAIAHLLGDNLQLDGGVNFGLNQATPDVQVYAGVSARF</sequence>
<dbReference type="AlphaFoldDB" id="A0A7V8U7H0"/>
<keyword evidence="1" id="KW-0732">Signal</keyword>
<feature type="chain" id="PRO_5030707436" evidence="1">
    <location>
        <begin position="27"/>
        <end position="273"/>
    </location>
</feature>
<protein>
    <submittedName>
        <fullName evidence="2">Transporter</fullName>
    </submittedName>
</protein>
<comment type="caution">
    <text evidence="2">The sequence shown here is derived from an EMBL/GenBank/DDBJ whole genome shotgun (WGS) entry which is preliminary data.</text>
</comment>
<evidence type="ECO:0000313" key="2">
    <source>
        <dbReference type="EMBL" id="MBA1373581.1"/>
    </source>
</evidence>
<organism evidence="2 3">
    <name type="scientific">Sphingomonas ursincola</name>
    <dbReference type="NCBI Taxonomy" id="56361"/>
    <lineage>
        <taxon>Bacteria</taxon>
        <taxon>Pseudomonadati</taxon>
        <taxon>Pseudomonadota</taxon>
        <taxon>Alphaproteobacteria</taxon>
        <taxon>Sphingomonadales</taxon>
        <taxon>Sphingomonadaceae</taxon>
        <taxon>Sphingomonas</taxon>
    </lineage>
</organism>
<accession>A0A7V8U7H0</accession>
<dbReference type="RefSeq" id="WP_181266588.1">
    <property type="nucleotide sequence ID" value="NZ_BAAAGB010000002.1"/>
</dbReference>
<gene>
    <name evidence="2" type="ORF">FG486_04470</name>
</gene>
<dbReference type="EMBL" id="VDES01000001">
    <property type="protein sequence ID" value="MBA1373581.1"/>
    <property type="molecule type" value="Genomic_DNA"/>
</dbReference>
<reference evidence="2 3" key="1">
    <citation type="journal article" date="1994" name="Int. J. Syst. Bacteriol.">
        <title>Phylogenetic positions of novel aerobic, bacteriochlorophyll a-containing bacteria and description of Roseococcus thiosulfatophilus gen. nov., sp. nov., Erythromicrobium ramosum gen. nov., sp. nov., and Erythrobacter litoralis sp. nov.</title>
        <authorList>
            <person name="Yurkov V."/>
            <person name="Stackebrandt E."/>
            <person name="Holmes A."/>
            <person name="Fuerst J.A."/>
            <person name="Hugenholtz P."/>
            <person name="Golecki J."/>
            <person name="Gad'on N."/>
            <person name="Gorlenko V.M."/>
            <person name="Kompantseva E.I."/>
            <person name="Drews G."/>
        </authorList>
    </citation>
    <scope>NUCLEOTIDE SEQUENCE [LARGE SCALE GENOMIC DNA]</scope>
    <source>
        <strain evidence="2 3">KR-99</strain>
    </source>
</reference>